<feature type="non-terminal residue" evidence="1">
    <location>
        <position position="1"/>
    </location>
</feature>
<name>X1AD20_9ZZZZ</name>
<organism evidence="1">
    <name type="scientific">marine sediment metagenome</name>
    <dbReference type="NCBI Taxonomy" id="412755"/>
    <lineage>
        <taxon>unclassified sequences</taxon>
        <taxon>metagenomes</taxon>
        <taxon>ecological metagenomes</taxon>
    </lineage>
</organism>
<reference evidence="1" key="1">
    <citation type="journal article" date="2014" name="Front. Microbiol.">
        <title>High frequency of phylogenetically diverse reductive dehalogenase-homologous genes in deep subseafloor sedimentary metagenomes.</title>
        <authorList>
            <person name="Kawai M."/>
            <person name="Futagami T."/>
            <person name="Toyoda A."/>
            <person name="Takaki Y."/>
            <person name="Nishi S."/>
            <person name="Hori S."/>
            <person name="Arai W."/>
            <person name="Tsubouchi T."/>
            <person name="Morono Y."/>
            <person name="Uchiyama I."/>
            <person name="Ito T."/>
            <person name="Fujiyama A."/>
            <person name="Inagaki F."/>
            <person name="Takami H."/>
        </authorList>
    </citation>
    <scope>NUCLEOTIDE SEQUENCE</scope>
    <source>
        <strain evidence="1">Expedition CK06-06</strain>
    </source>
</reference>
<gene>
    <name evidence="1" type="ORF">S01H4_18531</name>
</gene>
<comment type="caution">
    <text evidence="1">The sequence shown here is derived from an EMBL/GenBank/DDBJ whole genome shotgun (WGS) entry which is preliminary data.</text>
</comment>
<proteinExistence type="predicted"/>
<dbReference type="EMBL" id="BART01008223">
    <property type="protein sequence ID" value="GAG70543.1"/>
    <property type="molecule type" value="Genomic_DNA"/>
</dbReference>
<evidence type="ECO:0000313" key="1">
    <source>
        <dbReference type="EMBL" id="GAG70543.1"/>
    </source>
</evidence>
<sequence length="52" mass="6180">KMKIKTPSIEFIQNAEEYIICDFLIYKDKNPEMFKSDGEINKSKLRKLQIIS</sequence>
<accession>X1AD20</accession>
<dbReference type="AlphaFoldDB" id="X1AD20"/>
<protein>
    <submittedName>
        <fullName evidence="1">Uncharacterized protein</fullName>
    </submittedName>
</protein>